<proteinExistence type="predicted"/>
<dbReference type="OrthoDB" id="3234307at2759"/>
<evidence type="ECO:0000313" key="1">
    <source>
        <dbReference type="EMBL" id="KIM35492.1"/>
    </source>
</evidence>
<reference evidence="2" key="2">
    <citation type="submission" date="2015-01" db="EMBL/GenBank/DDBJ databases">
        <title>Evolutionary Origins and Diversification of the Mycorrhizal Mutualists.</title>
        <authorList>
            <consortium name="DOE Joint Genome Institute"/>
            <consortium name="Mycorrhizal Genomics Consortium"/>
            <person name="Kohler A."/>
            <person name="Kuo A."/>
            <person name="Nagy L.G."/>
            <person name="Floudas D."/>
            <person name="Copeland A."/>
            <person name="Barry K.W."/>
            <person name="Cichocki N."/>
            <person name="Veneault-Fourrey C."/>
            <person name="LaButti K."/>
            <person name="Lindquist E.A."/>
            <person name="Lipzen A."/>
            <person name="Lundell T."/>
            <person name="Morin E."/>
            <person name="Murat C."/>
            <person name="Riley R."/>
            <person name="Ohm R."/>
            <person name="Sun H."/>
            <person name="Tunlid A."/>
            <person name="Henrissat B."/>
            <person name="Grigoriev I.V."/>
            <person name="Hibbett D.S."/>
            <person name="Martin F."/>
        </authorList>
    </citation>
    <scope>NUCLEOTIDE SEQUENCE [LARGE SCALE GENOMIC DNA]</scope>
    <source>
        <strain evidence="2">h7</strain>
    </source>
</reference>
<name>A0A0C2Y325_HEBCY</name>
<reference evidence="1 2" key="1">
    <citation type="submission" date="2014-04" db="EMBL/GenBank/DDBJ databases">
        <authorList>
            <consortium name="DOE Joint Genome Institute"/>
            <person name="Kuo A."/>
            <person name="Gay G."/>
            <person name="Dore J."/>
            <person name="Kohler A."/>
            <person name="Nagy L.G."/>
            <person name="Floudas D."/>
            <person name="Copeland A."/>
            <person name="Barry K.W."/>
            <person name="Cichocki N."/>
            <person name="Veneault-Fourrey C."/>
            <person name="LaButti K."/>
            <person name="Lindquist E.A."/>
            <person name="Lipzen A."/>
            <person name="Lundell T."/>
            <person name="Morin E."/>
            <person name="Murat C."/>
            <person name="Sun H."/>
            <person name="Tunlid A."/>
            <person name="Henrissat B."/>
            <person name="Grigoriev I.V."/>
            <person name="Hibbett D.S."/>
            <person name="Martin F."/>
            <person name="Nordberg H.P."/>
            <person name="Cantor M.N."/>
            <person name="Hua S.X."/>
        </authorList>
    </citation>
    <scope>NUCLEOTIDE SEQUENCE [LARGE SCALE GENOMIC DNA]</scope>
    <source>
        <strain evidence="2">h7</strain>
    </source>
</reference>
<keyword evidence="2" id="KW-1185">Reference proteome</keyword>
<organism evidence="1 2">
    <name type="scientific">Hebeloma cylindrosporum</name>
    <dbReference type="NCBI Taxonomy" id="76867"/>
    <lineage>
        <taxon>Eukaryota</taxon>
        <taxon>Fungi</taxon>
        <taxon>Dikarya</taxon>
        <taxon>Basidiomycota</taxon>
        <taxon>Agaricomycotina</taxon>
        <taxon>Agaricomycetes</taxon>
        <taxon>Agaricomycetidae</taxon>
        <taxon>Agaricales</taxon>
        <taxon>Agaricineae</taxon>
        <taxon>Hymenogastraceae</taxon>
        <taxon>Hebeloma</taxon>
    </lineage>
</organism>
<dbReference type="Gene3D" id="1.10.340.70">
    <property type="match status" value="1"/>
</dbReference>
<sequence>GDGHEWTVSEDWEARVGLAHDIFGVAEEEEEKRDVATTLRARFAEEKVFVEVIDALLELDQGTSLREKKRARHRAEGYLVENGKLWKLGDGKTIRARPRVECVSRREAREMAWEAHRKGGHFHRDNVKAELLDRIYSPGLDRSITQAII</sequence>
<gene>
    <name evidence="1" type="ORF">M413DRAFT_35841</name>
</gene>
<dbReference type="HOGENOM" id="CLU_132418_0_0_1"/>
<dbReference type="AlphaFoldDB" id="A0A0C2Y325"/>
<feature type="non-terminal residue" evidence="1">
    <location>
        <position position="1"/>
    </location>
</feature>
<evidence type="ECO:0008006" key="3">
    <source>
        <dbReference type="Google" id="ProtNLM"/>
    </source>
</evidence>
<feature type="non-terminal residue" evidence="1">
    <location>
        <position position="149"/>
    </location>
</feature>
<evidence type="ECO:0000313" key="2">
    <source>
        <dbReference type="Proteomes" id="UP000053424"/>
    </source>
</evidence>
<accession>A0A0C2Y325</accession>
<dbReference type="Proteomes" id="UP000053424">
    <property type="component" value="Unassembled WGS sequence"/>
</dbReference>
<protein>
    <recommendedName>
        <fullName evidence="3">Integrase zinc-binding domain-containing protein</fullName>
    </recommendedName>
</protein>
<dbReference type="EMBL" id="KN831819">
    <property type="protein sequence ID" value="KIM35492.1"/>
    <property type="molecule type" value="Genomic_DNA"/>
</dbReference>